<evidence type="ECO:0000256" key="4">
    <source>
        <dbReference type="ARBA" id="ARBA00023004"/>
    </source>
</evidence>
<name>A0AAF1AK59_DAUCS</name>
<evidence type="ECO:0000256" key="3">
    <source>
        <dbReference type="ARBA" id="ARBA00023002"/>
    </source>
</evidence>
<evidence type="ECO:0000259" key="6">
    <source>
        <dbReference type="PROSITE" id="PS51471"/>
    </source>
</evidence>
<evidence type="ECO:0000256" key="5">
    <source>
        <dbReference type="RuleBase" id="RU003682"/>
    </source>
</evidence>
<proteinExistence type="inferred from homology"/>
<dbReference type="InterPro" id="IPR050295">
    <property type="entry name" value="Plant_2OG-oxidoreductases"/>
</dbReference>
<dbReference type="GO" id="GO:0046872">
    <property type="term" value="F:metal ion binding"/>
    <property type="evidence" value="ECO:0007669"/>
    <property type="project" value="UniProtKB-KW"/>
</dbReference>
<dbReference type="InterPro" id="IPR027443">
    <property type="entry name" value="IPNS-like_sf"/>
</dbReference>
<evidence type="ECO:0000256" key="2">
    <source>
        <dbReference type="ARBA" id="ARBA00022723"/>
    </source>
</evidence>
<dbReference type="Pfam" id="PF14226">
    <property type="entry name" value="DIOX_N"/>
    <property type="match status" value="1"/>
</dbReference>
<dbReference type="GO" id="GO:0016705">
    <property type="term" value="F:oxidoreductase activity, acting on paired donors, with incorporation or reduction of molecular oxygen"/>
    <property type="evidence" value="ECO:0007669"/>
    <property type="project" value="UniProtKB-ARBA"/>
</dbReference>
<dbReference type="FunFam" id="2.60.120.330:FF:000001">
    <property type="entry name" value="Protein SRG1"/>
    <property type="match status" value="1"/>
</dbReference>
<dbReference type="Proteomes" id="UP000077755">
    <property type="component" value="Chromosome 2"/>
</dbReference>
<comment type="similarity">
    <text evidence="1 5">Belongs to the iron/ascorbate-dependent oxidoreductase family.</text>
</comment>
<reference evidence="7" key="1">
    <citation type="journal article" date="2016" name="Nat. Genet.">
        <title>A high-quality carrot genome assembly provides new insights into carotenoid accumulation and asterid genome evolution.</title>
        <authorList>
            <person name="Iorizzo M."/>
            <person name="Ellison S."/>
            <person name="Senalik D."/>
            <person name="Zeng P."/>
            <person name="Satapoomin P."/>
            <person name="Huang J."/>
            <person name="Bowman M."/>
            <person name="Iovene M."/>
            <person name="Sanseverino W."/>
            <person name="Cavagnaro P."/>
            <person name="Yildiz M."/>
            <person name="Macko-Podgorni A."/>
            <person name="Moranska E."/>
            <person name="Grzebelus E."/>
            <person name="Grzebelus D."/>
            <person name="Ashrafi H."/>
            <person name="Zheng Z."/>
            <person name="Cheng S."/>
            <person name="Spooner D."/>
            <person name="Van Deynze A."/>
            <person name="Simon P."/>
        </authorList>
    </citation>
    <scope>NUCLEOTIDE SEQUENCE</scope>
    <source>
        <tissue evidence="7">Leaf</tissue>
    </source>
</reference>
<feature type="domain" description="Fe2OG dioxygenase" evidence="6">
    <location>
        <begin position="205"/>
        <end position="305"/>
    </location>
</feature>
<dbReference type="SUPFAM" id="SSF51197">
    <property type="entry name" value="Clavaminate synthase-like"/>
    <property type="match status" value="1"/>
</dbReference>
<dbReference type="PROSITE" id="PS51471">
    <property type="entry name" value="FE2OG_OXY"/>
    <property type="match status" value="1"/>
</dbReference>
<sequence>MEVANAIELGRSLQVPSVQEIAKETLAPIPSRYVRFDQKCLVSDSDSLQVPVIDMNMLLDCELMNSELRKLHQACKEWGFFQLINHGVSNSLLERLKTEIGGFFRLPLEEKKKFGQLDGDIEGYGQLFVVSEEQKLDWADMLYLGTRPAHLRKPHLLPQFSPSFRDAVLAYSEEVQSLSMKILKLMAKALGILDPADMEVLFEEGLQGMRMNYYPPCPQPDQVVGLTPHSDADGLTILLQLNETDGLQVRKDGLWIPVKPLPSAFIVNIGDILEVVTNGTYPSIEHRGVVDSVKERLSIATFLHPKIDGEFGPAPSLLSPQNPPKFRRVGTAEFLKGYLAQKLSGKCYLDTLRM</sequence>
<dbReference type="PANTHER" id="PTHR47991">
    <property type="entry name" value="OXOGLUTARATE/IRON-DEPENDENT DIOXYGENASE"/>
    <property type="match status" value="1"/>
</dbReference>
<dbReference type="InterPro" id="IPR026992">
    <property type="entry name" value="DIOX_N"/>
</dbReference>
<dbReference type="EMBL" id="CP093344">
    <property type="protein sequence ID" value="WOG86219.1"/>
    <property type="molecule type" value="Genomic_DNA"/>
</dbReference>
<keyword evidence="4 5" id="KW-0408">Iron</keyword>
<evidence type="ECO:0000256" key="1">
    <source>
        <dbReference type="ARBA" id="ARBA00008056"/>
    </source>
</evidence>
<protein>
    <recommendedName>
        <fullName evidence="6">Fe2OG dioxygenase domain-containing protein</fullName>
    </recommendedName>
</protein>
<gene>
    <name evidence="7" type="ORF">DCAR_0205420</name>
</gene>
<keyword evidence="8" id="KW-1185">Reference proteome</keyword>
<dbReference type="AlphaFoldDB" id="A0AAF1AK59"/>
<dbReference type="Pfam" id="PF03171">
    <property type="entry name" value="2OG-FeII_Oxy"/>
    <property type="match status" value="1"/>
</dbReference>
<evidence type="ECO:0000313" key="8">
    <source>
        <dbReference type="Proteomes" id="UP000077755"/>
    </source>
</evidence>
<organism evidence="7 8">
    <name type="scientific">Daucus carota subsp. sativus</name>
    <name type="common">Carrot</name>
    <dbReference type="NCBI Taxonomy" id="79200"/>
    <lineage>
        <taxon>Eukaryota</taxon>
        <taxon>Viridiplantae</taxon>
        <taxon>Streptophyta</taxon>
        <taxon>Embryophyta</taxon>
        <taxon>Tracheophyta</taxon>
        <taxon>Spermatophyta</taxon>
        <taxon>Magnoliopsida</taxon>
        <taxon>eudicotyledons</taxon>
        <taxon>Gunneridae</taxon>
        <taxon>Pentapetalae</taxon>
        <taxon>asterids</taxon>
        <taxon>campanulids</taxon>
        <taxon>Apiales</taxon>
        <taxon>Apiaceae</taxon>
        <taxon>Apioideae</taxon>
        <taxon>Scandiceae</taxon>
        <taxon>Daucinae</taxon>
        <taxon>Daucus</taxon>
        <taxon>Daucus sect. Daucus</taxon>
    </lineage>
</organism>
<dbReference type="InterPro" id="IPR044861">
    <property type="entry name" value="IPNS-like_FE2OG_OXY"/>
</dbReference>
<reference evidence="7" key="2">
    <citation type="submission" date="2022-03" db="EMBL/GenBank/DDBJ databases">
        <title>Draft title - Genomic analysis of global carrot germplasm unveils the trajectory of domestication and the origin of high carotenoid orange carrot.</title>
        <authorList>
            <person name="Iorizzo M."/>
            <person name="Ellison S."/>
            <person name="Senalik D."/>
            <person name="Macko-Podgorni A."/>
            <person name="Grzebelus D."/>
            <person name="Bostan H."/>
            <person name="Rolling W."/>
            <person name="Curaba J."/>
            <person name="Simon P."/>
        </authorList>
    </citation>
    <scope>NUCLEOTIDE SEQUENCE</scope>
    <source>
        <tissue evidence="7">Leaf</tissue>
    </source>
</reference>
<dbReference type="InterPro" id="IPR005123">
    <property type="entry name" value="Oxoglu/Fe-dep_dioxygenase_dom"/>
</dbReference>
<keyword evidence="3 5" id="KW-0560">Oxidoreductase</keyword>
<dbReference type="Gene3D" id="2.60.120.330">
    <property type="entry name" value="B-lactam Antibiotic, Isopenicillin N Synthase, Chain"/>
    <property type="match status" value="1"/>
</dbReference>
<keyword evidence="2 5" id="KW-0479">Metal-binding</keyword>
<evidence type="ECO:0000313" key="7">
    <source>
        <dbReference type="EMBL" id="WOG86219.1"/>
    </source>
</evidence>
<accession>A0AAF1AK59</accession>